<dbReference type="Proteomes" id="UP001500689">
    <property type="component" value="Unassembled WGS sequence"/>
</dbReference>
<reference evidence="2" key="1">
    <citation type="journal article" date="2019" name="Int. J. Syst. Evol. Microbiol.">
        <title>The Global Catalogue of Microorganisms (GCM) 10K type strain sequencing project: providing services to taxonomists for standard genome sequencing and annotation.</title>
        <authorList>
            <consortium name="The Broad Institute Genomics Platform"/>
            <consortium name="The Broad Institute Genome Sequencing Center for Infectious Disease"/>
            <person name="Wu L."/>
            <person name="Ma J."/>
        </authorList>
    </citation>
    <scope>NUCLEOTIDE SEQUENCE [LARGE SCALE GENOMIC DNA]</scope>
    <source>
        <strain evidence="2">JCM 16898</strain>
    </source>
</reference>
<accession>A0ABP6XA38</accession>
<dbReference type="EMBL" id="BAAAZN010000012">
    <property type="protein sequence ID" value="GAA3563844.1"/>
    <property type="molecule type" value="Genomic_DNA"/>
</dbReference>
<dbReference type="InterPro" id="IPR032349">
    <property type="entry name" value="DUF4865"/>
</dbReference>
<evidence type="ECO:0000313" key="1">
    <source>
        <dbReference type="EMBL" id="GAA3563844.1"/>
    </source>
</evidence>
<proteinExistence type="predicted"/>
<name>A0ABP6XA38_9PSEU</name>
<organism evidence="1 2">
    <name type="scientific">Amycolatopsis ultiminotia</name>
    <dbReference type="NCBI Taxonomy" id="543629"/>
    <lineage>
        <taxon>Bacteria</taxon>
        <taxon>Bacillati</taxon>
        <taxon>Actinomycetota</taxon>
        <taxon>Actinomycetes</taxon>
        <taxon>Pseudonocardiales</taxon>
        <taxon>Pseudonocardiaceae</taxon>
        <taxon>Amycolatopsis</taxon>
    </lineage>
</organism>
<sequence>MHAMHYEITLPADYDMEIIHRRVRERGPLLDEMPGLGLKAYGVRERGVDGSARNQYSPFYLWHDPAGMHSFLWEGGFRGIVDDFGRPAVPHWIVLAFEPGPEFSAVPRAAGKRVERLPGEVVPGEPIAAAVAELAGHARREGVHSAALVVDPRSWELVRYTLWAELAPDEDPVRYRVEHVSMPGLAHLRHGRQW</sequence>
<evidence type="ECO:0000313" key="2">
    <source>
        <dbReference type="Proteomes" id="UP001500689"/>
    </source>
</evidence>
<protein>
    <submittedName>
        <fullName evidence="1">DUF4865 family protein</fullName>
    </submittedName>
</protein>
<gene>
    <name evidence="1" type="ORF">GCM10022222_54590</name>
</gene>
<dbReference type="RefSeq" id="WP_344864742.1">
    <property type="nucleotide sequence ID" value="NZ_BAAAZN010000012.1"/>
</dbReference>
<comment type="caution">
    <text evidence="1">The sequence shown here is derived from an EMBL/GenBank/DDBJ whole genome shotgun (WGS) entry which is preliminary data.</text>
</comment>
<keyword evidence="2" id="KW-1185">Reference proteome</keyword>
<dbReference type="Pfam" id="PF16157">
    <property type="entry name" value="DUF4865"/>
    <property type="match status" value="1"/>
</dbReference>